<evidence type="ECO:0000256" key="4">
    <source>
        <dbReference type="ARBA" id="ARBA00005259"/>
    </source>
</evidence>
<keyword evidence="11" id="KW-0862">Zinc</keyword>
<dbReference type="RefSeq" id="WP_406769648.1">
    <property type="nucleotide sequence ID" value="NZ_JBJHZZ010000005.1"/>
</dbReference>
<dbReference type="EMBL" id="JBJHZZ010000005">
    <property type="protein sequence ID" value="MFL0247191.1"/>
    <property type="molecule type" value="Genomic_DNA"/>
</dbReference>
<evidence type="ECO:0000256" key="3">
    <source>
        <dbReference type="ARBA" id="ARBA00004910"/>
    </source>
</evidence>
<dbReference type="SUPFAM" id="SSF53597">
    <property type="entry name" value="Dihydrofolate reductase-like"/>
    <property type="match status" value="1"/>
</dbReference>
<dbReference type="Gene3D" id="3.40.140.10">
    <property type="entry name" value="Cytidine Deaminase, domain 2"/>
    <property type="match status" value="1"/>
</dbReference>
<dbReference type="NCBIfam" id="TIGR00326">
    <property type="entry name" value="eubact_ribD"/>
    <property type="match status" value="1"/>
</dbReference>
<accession>A0ABW8T3R4</accession>
<dbReference type="PIRSF" id="PIRSF006769">
    <property type="entry name" value="RibD"/>
    <property type="match status" value="1"/>
</dbReference>
<dbReference type="PANTHER" id="PTHR38011">
    <property type="entry name" value="DIHYDROFOLATE REDUCTASE FAMILY PROTEIN (AFU_ORTHOLOGUE AFUA_8G06820)"/>
    <property type="match status" value="1"/>
</dbReference>
<evidence type="ECO:0000256" key="9">
    <source>
        <dbReference type="ARBA" id="ARBA00049861"/>
    </source>
</evidence>
<dbReference type="EC" id="3.5.4.26" evidence="11"/>
<evidence type="ECO:0000256" key="5">
    <source>
        <dbReference type="ARBA" id="ARBA00007417"/>
    </source>
</evidence>
<dbReference type="PANTHER" id="PTHR38011:SF7">
    <property type="entry name" value="2,5-DIAMINO-6-RIBOSYLAMINO-4(3H)-PYRIMIDINONE 5'-PHOSPHATE REDUCTASE"/>
    <property type="match status" value="1"/>
</dbReference>
<evidence type="ECO:0000256" key="10">
    <source>
        <dbReference type="ARBA" id="ARBA00049886"/>
    </source>
</evidence>
<dbReference type="SUPFAM" id="SSF53927">
    <property type="entry name" value="Cytidine deaminase-like"/>
    <property type="match status" value="1"/>
</dbReference>
<evidence type="ECO:0000313" key="13">
    <source>
        <dbReference type="EMBL" id="MFL0247191.1"/>
    </source>
</evidence>
<keyword evidence="8" id="KW-0511">Multifunctional enzyme</keyword>
<comment type="function">
    <text evidence="1 11">Converts 2,5-diamino-6-(ribosylamino)-4(3h)-pyrimidinone 5'-phosphate into 5-amino-6-(ribosylamino)-2,4(1h,3h)-pyrimidinedione 5'-phosphate.</text>
</comment>
<comment type="catalytic activity">
    <reaction evidence="9 11">
        <text>5-amino-6-(5-phospho-D-ribitylamino)uracil + NADP(+) = 5-amino-6-(5-phospho-D-ribosylamino)uracil + NADPH + H(+)</text>
        <dbReference type="Rhea" id="RHEA:17845"/>
        <dbReference type="ChEBI" id="CHEBI:15378"/>
        <dbReference type="ChEBI" id="CHEBI:57783"/>
        <dbReference type="ChEBI" id="CHEBI:58349"/>
        <dbReference type="ChEBI" id="CHEBI:58421"/>
        <dbReference type="ChEBI" id="CHEBI:58453"/>
        <dbReference type="EC" id="1.1.1.193"/>
    </reaction>
</comment>
<keyword evidence="11 13" id="KW-0378">Hydrolase</keyword>
<dbReference type="InterPro" id="IPR011549">
    <property type="entry name" value="RibD_C"/>
</dbReference>
<dbReference type="GO" id="GO:0008835">
    <property type="term" value="F:diaminohydroxyphosphoribosylaminopyrimidine deaminase activity"/>
    <property type="evidence" value="ECO:0007669"/>
    <property type="project" value="UniProtKB-EC"/>
</dbReference>
<proteinExistence type="inferred from homology"/>
<evidence type="ECO:0000259" key="12">
    <source>
        <dbReference type="PROSITE" id="PS51747"/>
    </source>
</evidence>
<dbReference type="NCBIfam" id="TIGR00227">
    <property type="entry name" value="ribD_Cterm"/>
    <property type="match status" value="1"/>
</dbReference>
<evidence type="ECO:0000256" key="11">
    <source>
        <dbReference type="PIRNR" id="PIRNR006769"/>
    </source>
</evidence>
<keyword evidence="11" id="KW-0686">Riboflavin biosynthesis</keyword>
<evidence type="ECO:0000256" key="1">
    <source>
        <dbReference type="ARBA" id="ARBA00002151"/>
    </source>
</evidence>
<dbReference type="PROSITE" id="PS51747">
    <property type="entry name" value="CYT_DCMP_DEAMINASES_2"/>
    <property type="match status" value="1"/>
</dbReference>
<evidence type="ECO:0000256" key="7">
    <source>
        <dbReference type="ARBA" id="ARBA00023002"/>
    </source>
</evidence>
<dbReference type="GO" id="GO:0008703">
    <property type="term" value="F:5-amino-6-(5-phosphoribosylamino)uracil reductase activity"/>
    <property type="evidence" value="ECO:0007669"/>
    <property type="project" value="UniProtKB-EC"/>
</dbReference>
<protein>
    <recommendedName>
        <fullName evidence="11">Riboflavin biosynthesis protein RibD</fullName>
    </recommendedName>
    <domain>
        <recommendedName>
            <fullName evidence="11">Diaminohydroxyphosphoribosylaminopyrimidine deaminase</fullName>
            <shortName evidence="11">DRAP deaminase</shortName>
            <ecNumber evidence="11">3.5.4.26</ecNumber>
        </recommendedName>
        <alternativeName>
            <fullName evidence="11">Riboflavin-specific deaminase</fullName>
        </alternativeName>
    </domain>
    <domain>
        <recommendedName>
            <fullName evidence="11">5-amino-6-(5-phosphoribosylamino)uracil reductase</fullName>
            <ecNumber evidence="11">1.1.1.193</ecNumber>
        </recommendedName>
        <alternativeName>
            <fullName evidence="11">HTP reductase</fullName>
        </alternativeName>
    </domain>
</protein>
<sequence>MDIKYMKRALELAEKGIGYTNPNPLVGAVIVKDGQIIGEGYHALYGSSHAEVNAFKNAKYDVKGATLYVTLEPCSHYGNTPPCANTIVEKGIKKVIIGLKDPNPLVAGKGIKILKENGIDVVTGVLEEEGRKLNEIFLKYITTKLPFCIMKAAMTLDGKIAAYTGDSKWVTGESSRRYVHKLRHRAAGIMVGIGTVLADDPMLNTRLEDEEGSDPIRIIVDTYARIPLEAKVLNLNSKAKTIIAVTEKADKEKLEAIKEKGAETIITPIKKNRVDLGYLMKVLGERKIDSILLEGGSNLNYTALEEGIVDKVNIFIAPKILGGEGAKTPVGGEGIALMKDAIELKDIDIHQFGKDIMIEGYVK</sequence>
<keyword evidence="7 11" id="KW-0560">Oxidoreductase</keyword>
<comment type="similarity">
    <text evidence="4 11">In the N-terminal section; belongs to the cytidine and deoxycytidylate deaminase family.</text>
</comment>
<dbReference type="EC" id="1.1.1.193" evidence="11"/>
<dbReference type="Gene3D" id="3.40.430.10">
    <property type="entry name" value="Dihydrofolate Reductase, subunit A"/>
    <property type="match status" value="1"/>
</dbReference>
<keyword evidence="14" id="KW-1185">Reference proteome</keyword>
<name>A0ABW8T3R4_9CLOT</name>
<comment type="pathway">
    <text evidence="3 11">Cofactor biosynthesis; riboflavin biosynthesis; 5-amino-6-(D-ribitylamino)uracil from GTP: step 3/4.</text>
</comment>
<comment type="catalytic activity">
    <reaction evidence="10 11">
        <text>2,5-diamino-6-hydroxy-4-(5-phosphoribosylamino)-pyrimidine + H2O + H(+) = 5-amino-6-(5-phospho-D-ribosylamino)uracil + NH4(+)</text>
        <dbReference type="Rhea" id="RHEA:21868"/>
        <dbReference type="ChEBI" id="CHEBI:15377"/>
        <dbReference type="ChEBI" id="CHEBI:15378"/>
        <dbReference type="ChEBI" id="CHEBI:28938"/>
        <dbReference type="ChEBI" id="CHEBI:58453"/>
        <dbReference type="ChEBI" id="CHEBI:58614"/>
        <dbReference type="EC" id="3.5.4.26"/>
    </reaction>
</comment>
<comment type="pathway">
    <text evidence="2 11">Cofactor biosynthesis; riboflavin biosynthesis; 5-amino-6-(D-ribitylamino)uracil from GTP: step 2/4.</text>
</comment>
<organism evidence="13 14">
    <name type="scientific">Candidatus Clostridium stratigraminis</name>
    <dbReference type="NCBI Taxonomy" id="3381661"/>
    <lineage>
        <taxon>Bacteria</taxon>
        <taxon>Bacillati</taxon>
        <taxon>Bacillota</taxon>
        <taxon>Clostridia</taxon>
        <taxon>Eubacteriales</taxon>
        <taxon>Clostridiaceae</taxon>
        <taxon>Clostridium</taxon>
    </lineage>
</organism>
<feature type="domain" description="CMP/dCMP-type deaminase" evidence="12">
    <location>
        <begin position="1"/>
        <end position="122"/>
    </location>
</feature>
<dbReference type="InterPro" id="IPR050765">
    <property type="entry name" value="Riboflavin_Biosynth_HTPR"/>
</dbReference>
<keyword evidence="11" id="KW-0479">Metal-binding</keyword>
<evidence type="ECO:0000256" key="2">
    <source>
        <dbReference type="ARBA" id="ARBA00004882"/>
    </source>
</evidence>
<dbReference type="Proteomes" id="UP001623591">
    <property type="component" value="Unassembled WGS sequence"/>
</dbReference>
<dbReference type="InterPro" id="IPR002125">
    <property type="entry name" value="CMP_dCMP_dom"/>
</dbReference>
<evidence type="ECO:0000256" key="6">
    <source>
        <dbReference type="ARBA" id="ARBA00022857"/>
    </source>
</evidence>
<dbReference type="InterPro" id="IPR004794">
    <property type="entry name" value="Eubact_RibD"/>
</dbReference>
<reference evidence="13 14" key="1">
    <citation type="submission" date="2024-11" db="EMBL/GenBank/DDBJ databases">
        <authorList>
            <person name="Heng Y.C."/>
            <person name="Lim A.C.H."/>
            <person name="Lee J.K.Y."/>
            <person name="Kittelmann S."/>
        </authorList>
    </citation>
    <scope>NUCLEOTIDE SEQUENCE [LARGE SCALE GENOMIC DNA]</scope>
    <source>
        <strain evidence="13 14">WILCCON 0185</strain>
    </source>
</reference>
<evidence type="ECO:0000313" key="14">
    <source>
        <dbReference type="Proteomes" id="UP001623591"/>
    </source>
</evidence>
<gene>
    <name evidence="13" type="primary">ribD</name>
    <name evidence="13" type="ORF">ACJDUG_09420</name>
</gene>
<dbReference type="InterPro" id="IPR016193">
    <property type="entry name" value="Cytidine_deaminase-like"/>
</dbReference>
<comment type="cofactor">
    <cofactor evidence="11">
        <name>Zn(2+)</name>
        <dbReference type="ChEBI" id="CHEBI:29105"/>
    </cofactor>
    <text evidence="11">Binds 1 zinc ion.</text>
</comment>
<dbReference type="Pfam" id="PF00383">
    <property type="entry name" value="dCMP_cyt_deam_1"/>
    <property type="match status" value="1"/>
</dbReference>
<dbReference type="InterPro" id="IPR002734">
    <property type="entry name" value="RibDG_C"/>
</dbReference>
<keyword evidence="6 11" id="KW-0521">NADP</keyword>
<evidence type="ECO:0000256" key="8">
    <source>
        <dbReference type="ARBA" id="ARBA00023268"/>
    </source>
</evidence>
<dbReference type="InterPro" id="IPR024072">
    <property type="entry name" value="DHFR-like_dom_sf"/>
</dbReference>
<dbReference type="Pfam" id="PF01872">
    <property type="entry name" value="RibD_C"/>
    <property type="match status" value="1"/>
</dbReference>
<comment type="caution">
    <text evidence="13">The sequence shown here is derived from an EMBL/GenBank/DDBJ whole genome shotgun (WGS) entry which is preliminary data.</text>
</comment>
<dbReference type="CDD" id="cd01284">
    <property type="entry name" value="Riboflavin_deaminase-reductase"/>
    <property type="match status" value="1"/>
</dbReference>
<comment type="similarity">
    <text evidence="5 11">In the C-terminal section; belongs to the HTP reductase family.</text>
</comment>